<dbReference type="Proteomes" id="UP001056336">
    <property type="component" value="Chromosome"/>
</dbReference>
<evidence type="ECO:0000256" key="3">
    <source>
        <dbReference type="ARBA" id="ARBA00012018"/>
    </source>
</evidence>
<dbReference type="InterPro" id="IPR007312">
    <property type="entry name" value="Phosphoesterase"/>
</dbReference>
<dbReference type="EC" id="3.1.4.3" evidence="3"/>
<name>A0ABY4R125_9ACTN</name>
<dbReference type="Pfam" id="PF04185">
    <property type="entry name" value="Phosphoesterase"/>
    <property type="match status" value="1"/>
</dbReference>
<dbReference type="PROSITE" id="PS51318">
    <property type="entry name" value="TAT"/>
    <property type="match status" value="1"/>
</dbReference>
<keyword evidence="11" id="KW-1185">Reference proteome</keyword>
<feature type="region of interest" description="Disordered" evidence="8">
    <location>
        <begin position="675"/>
        <end position="697"/>
    </location>
</feature>
<keyword evidence="5" id="KW-0378">Hydrolase</keyword>
<dbReference type="NCBIfam" id="TIGR03396">
    <property type="entry name" value="PC_PLC"/>
    <property type="match status" value="1"/>
</dbReference>
<evidence type="ECO:0000256" key="2">
    <source>
        <dbReference type="ARBA" id="ARBA00009717"/>
    </source>
</evidence>
<dbReference type="InterPro" id="IPR017767">
    <property type="entry name" value="PC-PLC"/>
</dbReference>
<feature type="domain" description="Bacterial phospholipase C C-terminal" evidence="9">
    <location>
        <begin position="598"/>
        <end position="672"/>
    </location>
</feature>
<dbReference type="CDD" id="cd16014">
    <property type="entry name" value="PLC"/>
    <property type="match status" value="1"/>
</dbReference>
<keyword evidence="4" id="KW-0134">Cell wall</keyword>
<comment type="subcellular location">
    <subcellularLocation>
        <location evidence="1">Secreted</location>
        <location evidence="1">Cell wall</location>
    </subcellularLocation>
</comment>
<keyword evidence="6" id="KW-0843">Virulence</keyword>
<evidence type="ECO:0000259" key="9">
    <source>
        <dbReference type="Pfam" id="PF05506"/>
    </source>
</evidence>
<dbReference type="InterPro" id="IPR006311">
    <property type="entry name" value="TAT_signal"/>
</dbReference>
<evidence type="ECO:0000256" key="8">
    <source>
        <dbReference type="SAM" id="MobiDB-lite"/>
    </source>
</evidence>
<feature type="domain" description="Bacterial phospholipase C C-terminal" evidence="9">
    <location>
        <begin position="505"/>
        <end position="586"/>
    </location>
</feature>
<dbReference type="Gene3D" id="3.40.720.10">
    <property type="entry name" value="Alkaline Phosphatase, subunit A"/>
    <property type="match status" value="2"/>
</dbReference>
<evidence type="ECO:0000313" key="10">
    <source>
        <dbReference type="EMBL" id="UQX88816.1"/>
    </source>
</evidence>
<proteinExistence type="inferred from homology"/>
<evidence type="ECO:0000256" key="1">
    <source>
        <dbReference type="ARBA" id="ARBA00004191"/>
    </source>
</evidence>
<gene>
    <name evidence="10" type="ORF">M6D93_02155</name>
</gene>
<dbReference type="Pfam" id="PF05506">
    <property type="entry name" value="PLipase_C_C"/>
    <property type="match status" value="2"/>
</dbReference>
<evidence type="ECO:0000256" key="5">
    <source>
        <dbReference type="ARBA" id="ARBA00022801"/>
    </source>
</evidence>
<accession>A0ABY4R125</accession>
<comment type="catalytic activity">
    <reaction evidence="7">
        <text>a 1,2-diacyl-sn-glycero-3-phosphocholine + H2O = phosphocholine + a 1,2-diacyl-sn-glycerol + H(+)</text>
        <dbReference type="Rhea" id="RHEA:10604"/>
        <dbReference type="ChEBI" id="CHEBI:15377"/>
        <dbReference type="ChEBI" id="CHEBI:15378"/>
        <dbReference type="ChEBI" id="CHEBI:17815"/>
        <dbReference type="ChEBI" id="CHEBI:57643"/>
        <dbReference type="ChEBI" id="CHEBI:295975"/>
        <dbReference type="EC" id="3.1.4.3"/>
    </reaction>
    <physiologicalReaction direction="left-to-right" evidence="7">
        <dbReference type="Rhea" id="RHEA:10605"/>
    </physiologicalReaction>
</comment>
<dbReference type="EMBL" id="CP097332">
    <property type="protein sequence ID" value="UQX88816.1"/>
    <property type="molecule type" value="Genomic_DNA"/>
</dbReference>
<evidence type="ECO:0000256" key="6">
    <source>
        <dbReference type="ARBA" id="ARBA00023026"/>
    </source>
</evidence>
<organism evidence="10 11">
    <name type="scientific">Jatrophihabitans telluris</name>
    <dbReference type="NCBI Taxonomy" id="2038343"/>
    <lineage>
        <taxon>Bacteria</taxon>
        <taxon>Bacillati</taxon>
        <taxon>Actinomycetota</taxon>
        <taxon>Actinomycetes</taxon>
        <taxon>Jatrophihabitantales</taxon>
        <taxon>Jatrophihabitantaceae</taxon>
        <taxon>Jatrophihabitans</taxon>
    </lineage>
</organism>
<dbReference type="RefSeq" id="WP_249772581.1">
    <property type="nucleotide sequence ID" value="NZ_CP097332.1"/>
</dbReference>
<dbReference type="PANTHER" id="PTHR31956:SF1">
    <property type="entry name" value="NON-SPECIFIC PHOSPHOLIPASE C1"/>
    <property type="match status" value="1"/>
</dbReference>
<keyword evidence="4" id="KW-0964">Secreted</keyword>
<evidence type="ECO:0000256" key="7">
    <source>
        <dbReference type="ARBA" id="ARBA00048421"/>
    </source>
</evidence>
<dbReference type="PANTHER" id="PTHR31956">
    <property type="entry name" value="NON-SPECIFIC PHOSPHOLIPASE C4-RELATED"/>
    <property type="match status" value="1"/>
</dbReference>
<protein>
    <recommendedName>
        <fullName evidence="3">phospholipase C</fullName>
        <ecNumber evidence="3">3.1.4.3</ecNumber>
    </recommendedName>
</protein>
<evidence type="ECO:0000313" key="11">
    <source>
        <dbReference type="Proteomes" id="UP001056336"/>
    </source>
</evidence>
<reference evidence="10" key="2">
    <citation type="submission" date="2022-05" db="EMBL/GenBank/DDBJ databases">
        <authorList>
            <person name="Kim J.-S."/>
            <person name="Lee K."/>
            <person name="Suh M."/>
            <person name="Eom M."/>
            <person name="Kim J.-S."/>
            <person name="Kim D.-S."/>
            <person name="Ko S.-H."/>
            <person name="Shin Y."/>
            <person name="Lee J.-S."/>
        </authorList>
    </citation>
    <scope>NUCLEOTIDE SEQUENCE</scope>
    <source>
        <strain evidence="10">N237</strain>
    </source>
</reference>
<dbReference type="InterPro" id="IPR017850">
    <property type="entry name" value="Alkaline_phosphatase_core_sf"/>
</dbReference>
<reference evidence="10" key="1">
    <citation type="journal article" date="2018" name="Int. J. Syst. Evol. Microbiol.">
        <title>Jatrophihabitans telluris sp. nov., isolated from sediment soil of lava forest wetlands and the emended description of the genus Jatrophihabitans.</title>
        <authorList>
            <person name="Lee K.C."/>
            <person name="Suh M.K."/>
            <person name="Eom M.K."/>
            <person name="Kim K.K."/>
            <person name="Kim J.S."/>
            <person name="Kim D.S."/>
            <person name="Ko S.H."/>
            <person name="Shin Y.K."/>
            <person name="Lee J.S."/>
        </authorList>
    </citation>
    <scope>NUCLEOTIDE SEQUENCE</scope>
    <source>
        <strain evidence="10">N237</strain>
    </source>
</reference>
<dbReference type="InterPro" id="IPR008475">
    <property type="entry name" value="PLipase_C_C"/>
</dbReference>
<evidence type="ECO:0000256" key="4">
    <source>
        <dbReference type="ARBA" id="ARBA00022512"/>
    </source>
</evidence>
<comment type="similarity">
    <text evidence="2">Belongs to the bacterial phospholipase C family.</text>
</comment>
<sequence>MVNVDRRRFLQLAGGTVGAAALSAMFSDSIARAAAIPANRATGTIRDVEHIVILMQENRSFDHYFGTMRGVRGFSDPHPAMLPSGKSVWHQSDGHVETLPFRPDKDNLALTFIEDLDHSWDPTHAMFNGGRYDQWIPNKTTTAMAHLERKDLPFHYALADAFTVCDAYHCSLLGPTDPNRYYMWTGWVGNDGKGGGPVIANDEIGYDWTTYPERLQKAGVDWKIYQDEGAGLDAAHFWGWGSDPYIGNYGDNSLLYFHQYQNAPADSPLAQRARTGTDVKDGGGFFDILTADVTSGKLPSVSWIVAPEAYTEHPAWPGGYGAWYTAQVLNALTSNPEVWSKTALIITFDENDGFFDHMVPPYPNVGGLGGHSTVSTANELFTGTAGTAGGTNGTAGPYGLGVRVPMLVVSPWSTGGWVCSETFDHTSLIRFIEARHGVHEPNITPWRRTVSGDLTSAFDFGRTATKVPNLPDTSAYKPTASAPPSYHPVPPTHGALPVQEEGIRPSRALGYQLAANISVLDSALRLKLRNHGRLGAHIQARSLTIPGAPFSYTIGREDHIAVDLPHPGQYDLSLHGPNGFYRRYAGTPDLSLAVDVLARGHSALQLTMRLHGQAPRRVHVRLTDAYGKSHTVEVSAHRPTVHIVETSHTYGWYDLTITTPADPAFAYQLAGRLETGRPSSSDPQLGRGRLRSTVGGS</sequence>